<keyword evidence="7" id="KW-0862">Zinc</keyword>
<dbReference type="PANTHER" id="PTHR30616">
    <property type="entry name" value="UNCHARACTERIZED PROTEIN YFIH"/>
    <property type="match status" value="1"/>
</dbReference>
<accession>A0A2L0UCJ2</accession>
<organism evidence="12 13">
    <name type="scientific">Arthrobacter agilis</name>
    <dbReference type="NCBI Taxonomy" id="37921"/>
    <lineage>
        <taxon>Bacteria</taxon>
        <taxon>Bacillati</taxon>
        <taxon>Actinomycetota</taxon>
        <taxon>Actinomycetes</taxon>
        <taxon>Micrococcales</taxon>
        <taxon>Micrococcaceae</taxon>
        <taxon>Arthrobacter</taxon>
    </lineage>
</organism>
<evidence type="ECO:0000256" key="10">
    <source>
        <dbReference type="ARBA" id="ARBA00048968"/>
    </source>
</evidence>
<keyword evidence="5" id="KW-0479">Metal-binding</keyword>
<sequence>MDAAEGPGRTSPFYWNAEVRPGLRVAFTSAAAGNLALHVGDAPDAVRDNRRGIEEALGVPAGSLRFMSQTHSDRVALVAAGDPVPPDADAMVSLDGSEPLAVLVADCVPIVLADAAVTDGGTGATAVVHAGRAGVGNGIVEGAVRLLRSHGARDLAAWIGPSVCGSCYEVPAGMMESIALTVPEAASRTPTGTPALDLPAAVQRQLERSSVRAQRVEGCGPACTLENPGLYSHRREPGAGRIAGLVWRGVAPA</sequence>
<dbReference type="GO" id="GO:0016787">
    <property type="term" value="F:hydrolase activity"/>
    <property type="evidence" value="ECO:0007669"/>
    <property type="project" value="UniProtKB-KW"/>
</dbReference>
<dbReference type="SUPFAM" id="SSF64438">
    <property type="entry name" value="CNF1/YfiH-like putative cysteine hydrolases"/>
    <property type="match status" value="1"/>
</dbReference>
<evidence type="ECO:0000256" key="6">
    <source>
        <dbReference type="ARBA" id="ARBA00022801"/>
    </source>
</evidence>
<comment type="catalytic activity">
    <reaction evidence="1">
        <text>inosine + phosphate = alpha-D-ribose 1-phosphate + hypoxanthine</text>
        <dbReference type="Rhea" id="RHEA:27646"/>
        <dbReference type="ChEBI" id="CHEBI:17368"/>
        <dbReference type="ChEBI" id="CHEBI:17596"/>
        <dbReference type="ChEBI" id="CHEBI:43474"/>
        <dbReference type="ChEBI" id="CHEBI:57720"/>
        <dbReference type="EC" id="2.4.2.1"/>
    </reaction>
    <physiologicalReaction direction="left-to-right" evidence="1">
        <dbReference type="Rhea" id="RHEA:27647"/>
    </physiologicalReaction>
</comment>
<comment type="catalytic activity">
    <reaction evidence="9">
        <text>adenosine + H2O + H(+) = inosine + NH4(+)</text>
        <dbReference type="Rhea" id="RHEA:24408"/>
        <dbReference type="ChEBI" id="CHEBI:15377"/>
        <dbReference type="ChEBI" id="CHEBI:15378"/>
        <dbReference type="ChEBI" id="CHEBI:16335"/>
        <dbReference type="ChEBI" id="CHEBI:17596"/>
        <dbReference type="ChEBI" id="CHEBI:28938"/>
        <dbReference type="EC" id="3.5.4.4"/>
    </reaction>
    <physiologicalReaction direction="left-to-right" evidence="9">
        <dbReference type="Rhea" id="RHEA:24409"/>
    </physiologicalReaction>
</comment>
<dbReference type="Gene3D" id="3.60.140.10">
    <property type="entry name" value="CNF1/YfiH-like putative cysteine hydrolases"/>
    <property type="match status" value="1"/>
</dbReference>
<dbReference type="InterPro" id="IPR038371">
    <property type="entry name" value="Cu_polyphenol_OxRdtase_sf"/>
</dbReference>
<dbReference type="GO" id="GO:0017061">
    <property type="term" value="F:S-methyl-5-thioadenosine phosphorylase activity"/>
    <property type="evidence" value="ECO:0007669"/>
    <property type="project" value="UniProtKB-EC"/>
</dbReference>
<evidence type="ECO:0000256" key="2">
    <source>
        <dbReference type="ARBA" id="ARBA00003215"/>
    </source>
</evidence>
<evidence type="ECO:0000256" key="11">
    <source>
        <dbReference type="ARBA" id="ARBA00049893"/>
    </source>
</evidence>
<protein>
    <submittedName>
        <fullName evidence="12">Copper oxidase</fullName>
    </submittedName>
</protein>
<comment type="catalytic activity">
    <reaction evidence="10">
        <text>adenosine + phosphate = alpha-D-ribose 1-phosphate + adenine</text>
        <dbReference type="Rhea" id="RHEA:27642"/>
        <dbReference type="ChEBI" id="CHEBI:16335"/>
        <dbReference type="ChEBI" id="CHEBI:16708"/>
        <dbReference type="ChEBI" id="CHEBI:43474"/>
        <dbReference type="ChEBI" id="CHEBI:57720"/>
        <dbReference type="EC" id="2.4.2.1"/>
    </reaction>
    <physiologicalReaction direction="left-to-right" evidence="10">
        <dbReference type="Rhea" id="RHEA:27643"/>
    </physiologicalReaction>
</comment>
<evidence type="ECO:0000256" key="7">
    <source>
        <dbReference type="ARBA" id="ARBA00022833"/>
    </source>
</evidence>
<keyword evidence="8" id="KW-0186">Copper</keyword>
<reference evidence="12 13" key="1">
    <citation type="submission" date="2017-11" db="EMBL/GenBank/DDBJ databases">
        <title>Draft genome of Arthrobacter agilis strain UMCV2, a plant growth-promoting rhizobacterium and biocontrol capacity of phytopathogenic fungi.</title>
        <authorList>
            <person name="Martinez-Camara R."/>
            <person name="Santoyo G."/>
            <person name="Moreno-Hagelsieb G."/>
            <person name="Valencia-Cantero E."/>
        </authorList>
    </citation>
    <scope>NUCLEOTIDE SEQUENCE [LARGE SCALE GENOMIC DNA]</scope>
    <source>
        <strain evidence="12 13">UMCV2</strain>
    </source>
</reference>
<evidence type="ECO:0000256" key="4">
    <source>
        <dbReference type="ARBA" id="ARBA00022679"/>
    </source>
</evidence>
<comment type="catalytic activity">
    <reaction evidence="11">
        <text>S-methyl-5'-thioadenosine + phosphate = 5-(methylsulfanyl)-alpha-D-ribose 1-phosphate + adenine</text>
        <dbReference type="Rhea" id="RHEA:11852"/>
        <dbReference type="ChEBI" id="CHEBI:16708"/>
        <dbReference type="ChEBI" id="CHEBI:17509"/>
        <dbReference type="ChEBI" id="CHEBI:43474"/>
        <dbReference type="ChEBI" id="CHEBI:58533"/>
        <dbReference type="EC" id="2.4.2.28"/>
    </reaction>
    <physiologicalReaction direction="left-to-right" evidence="11">
        <dbReference type="Rhea" id="RHEA:11853"/>
    </physiologicalReaction>
</comment>
<keyword evidence="4" id="KW-0808">Transferase</keyword>
<dbReference type="CDD" id="cd16833">
    <property type="entry name" value="YfiH"/>
    <property type="match status" value="1"/>
</dbReference>
<evidence type="ECO:0000256" key="9">
    <source>
        <dbReference type="ARBA" id="ARBA00047989"/>
    </source>
</evidence>
<feature type="non-terminal residue" evidence="12">
    <location>
        <position position="253"/>
    </location>
</feature>
<dbReference type="RefSeq" id="WP_208740918.1">
    <property type="nucleotide sequence ID" value="NZ_CP024915.1"/>
</dbReference>
<comment type="function">
    <text evidence="2">Purine nucleoside enzyme that catalyzes the phosphorolysis of adenosine and inosine nucleosides, yielding D-ribose 1-phosphate and the respective free bases, adenine and hypoxanthine. Also catalyzes the phosphorolysis of S-methyl-5'-thioadenosine into adenine and S-methyl-5-thio-alpha-D-ribose 1-phosphate. Also has adenosine deaminase activity.</text>
</comment>
<comment type="similarity">
    <text evidence="3">Belongs to the purine nucleoside phosphorylase YfiH/LACC1 family.</text>
</comment>
<dbReference type="AlphaFoldDB" id="A0A2L0UCJ2"/>
<dbReference type="InterPro" id="IPR003730">
    <property type="entry name" value="Cu_polyphenol_OxRdtase"/>
</dbReference>
<keyword evidence="6" id="KW-0378">Hydrolase</keyword>
<name>A0A2L0UCJ2_9MICC</name>
<evidence type="ECO:0000313" key="13">
    <source>
        <dbReference type="Proteomes" id="UP000239187"/>
    </source>
</evidence>
<evidence type="ECO:0000256" key="8">
    <source>
        <dbReference type="ARBA" id="ARBA00023008"/>
    </source>
</evidence>
<gene>
    <name evidence="12" type="ORF">CVO76_04665</name>
</gene>
<evidence type="ECO:0000256" key="1">
    <source>
        <dbReference type="ARBA" id="ARBA00000553"/>
    </source>
</evidence>
<evidence type="ECO:0000256" key="3">
    <source>
        <dbReference type="ARBA" id="ARBA00007353"/>
    </source>
</evidence>
<evidence type="ECO:0000313" key="12">
    <source>
        <dbReference type="EMBL" id="AUZ87003.1"/>
    </source>
</evidence>
<evidence type="ECO:0000256" key="5">
    <source>
        <dbReference type="ARBA" id="ARBA00022723"/>
    </source>
</evidence>
<dbReference type="InterPro" id="IPR011324">
    <property type="entry name" value="Cytotoxic_necrot_fac-like_cat"/>
</dbReference>
<proteinExistence type="inferred from homology"/>
<dbReference type="Pfam" id="PF02578">
    <property type="entry name" value="Cu-oxidase_4"/>
    <property type="match status" value="1"/>
</dbReference>
<dbReference type="PANTHER" id="PTHR30616:SF2">
    <property type="entry name" value="PURINE NUCLEOSIDE PHOSPHORYLASE LACC1"/>
    <property type="match status" value="1"/>
</dbReference>
<dbReference type="Proteomes" id="UP000239187">
    <property type="component" value="Chromosome"/>
</dbReference>
<dbReference type="EMBL" id="CP024915">
    <property type="protein sequence ID" value="AUZ87003.1"/>
    <property type="molecule type" value="Genomic_DNA"/>
</dbReference>
<dbReference type="GO" id="GO:0005507">
    <property type="term" value="F:copper ion binding"/>
    <property type="evidence" value="ECO:0007669"/>
    <property type="project" value="TreeGrafter"/>
</dbReference>